<gene>
    <name evidence="2" type="primary">FBXL20_0</name>
    <name evidence="2" type="ORF">AVEN_195929_1</name>
</gene>
<protein>
    <submittedName>
        <fullName evidence="2">F-box/LRR-repeat protein 20</fullName>
    </submittedName>
</protein>
<evidence type="ECO:0000313" key="3">
    <source>
        <dbReference type="Proteomes" id="UP000499080"/>
    </source>
</evidence>
<evidence type="ECO:0000256" key="1">
    <source>
        <dbReference type="SAM" id="MobiDB-lite"/>
    </source>
</evidence>
<dbReference type="AlphaFoldDB" id="A0A4Y2DQR3"/>
<name>A0A4Y2DQR3_ARAVE</name>
<dbReference type="SMART" id="SM00367">
    <property type="entry name" value="LRR_CC"/>
    <property type="match status" value="2"/>
</dbReference>
<dbReference type="SUPFAM" id="SSF52047">
    <property type="entry name" value="RNI-like"/>
    <property type="match status" value="1"/>
</dbReference>
<dbReference type="OrthoDB" id="6406832at2759"/>
<feature type="region of interest" description="Disordered" evidence="1">
    <location>
        <begin position="95"/>
        <end position="117"/>
    </location>
</feature>
<dbReference type="PANTHER" id="PTHR13318:SF165">
    <property type="entry name" value="F-BOX_LRR-REPEAT PROTEIN FBXL-1"/>
    <property type="match status" value="1"/>
</dbReference>
<dbReference type="InterPro" id="IPR001611">
    <property type="entry name" value="Leu-rich_rpt"/>
</dbReference>
<dbReference type="PANTHER" id="PTHR13318">
    <property type="entry name" value="PARTNER OF PAIRED, ISOFORM B-RELATED"/>
    <property type="match status" value="1"/>
</dbReference>
<dbReference type="InterPro" id="IPR006553">
    <property type="entry name" value="Leu-rich_rpt_Cys-con_subtyp"/>
</dbReference>
<keyword evidence="3" id="KW-1185">Reference proteome</keyword>
<reference evidence="2 3" key="1">
    <citation type="journal article" date="2019" name="Sci. Rep.">
        <title>Orb-weaving spider Araneus ventricosus genome elucidates the spidroin gene catalogue.</title>
        <authorList>
            <person name="Kono N."/>
            <person name="Nakamura H."/>
            <person name="Ohtoshi R."/>
            <person name="Moran D.A.P."/>
            <person name="Shinohara A."/>
            <person name="Yoshida Y."/>
            <person name="Fujiwara M."/>
            <person name="Mori M."/>
            <person name="Tomita M."/>
            <person name="Arakawa K."/>
        </authorList>
    </citation>
    <scope>NUCLEOTIDE SEQUENCE [LARGE SCALE GENOMIC DNA]</scope>
</reference>
<dbReference type="Gene3D" id="3.80.10.10">
    <property type="entry name" value="Ribonuclease Inhibitor"/>
    <property type="match status" value="1"/>
</dbReference>
<dbReference type="EMBL" id="BGPR01167318">
    <property type="protein sequence ID" value="GBM18148.1"/>
    <property type="molecule type" value="Genomic_DNA"/>
</dbReference>
<evidence type="ECO:0000313" key="2">
    <source>
        <dbReference type="EMBL" id="GBM18148.1"/>
    </source>
</evidence>
<dbReference type="GO" id="GO:0019005">
    <property type="term" value="C:SCF ubiquitin ligase complex"/>
    <property type="evidence" value="ECO:0007669"/>
    <property type="project" value="TreeGrafter"/>
</dbReference>
<dbReference type="GO" id="GO:0031146">
    <property type="term" value="P:SCF-dependent proteasomal ubiquitin-dependent protein catabolic process"/>
    <property type="evidence" value="ECO:0007669"/>
    <property type="project" value="TreeGrafter"/>
</dbReference>
<dbReference type="Proteomes" id="UP000499080">
    <property type="component" value="Unassembled WGS sequence"/>
</dbReference>
<feature type="non-terminal residue" evidence="2">
    <location>
        <position position="1"/>
    </location>
</feature>
<sequence length="128" mass="14242">ITDNTLCYLAAGCPRLQKLSLSHCELITDDGIRHLGTSACSSEHLSVLELDNCPLITDQSLDHLITCHSLERIELYDCQLITRTGIRKIRLNSIDTGPSHASLQAKDDRSPKRLNSTLKFPPPFVKCD</sequence>
<organism evidence="2 3">
    <name type="scientific">Araneus ventricosus</name>
    <name type="common">Orbweaver spider</name>
    <name type="synonym">Epeira ventricosa</name>
    <dbReference type="NCBI Taxonomy" id="182803"/>
    <lineage>
        <taxon>Eukaryota</taxon>
        <taxon>Metazoa</taxon>
        <taxon>Ecdysozoa</taxon>
        <taxon>Arthropoda</taxon>
        <taxon>Chelicerata</taxon>
        <taxon>Arachnida</taxon>
        <taxon>Araneae</taxon>
        <taxon>Araneomorphae</taxon>
        <taxon>Entelegynae</taxon>
        <taxon>Araneoidea</taxon>
        <taxon>Araneidae</taxon>
        <taxon>Araneus</taxon>
    </lineage>
</organism>
<comment type="caution">
    <text evidence="2">The sequence shown here is derived from an EMBL/GenBank/DDBJ whole genome shotgun (WGS) entry which is preliminary data.</text>
</comment>
<proteinExistence type="predicted"/>
<accession>A0A4Y2DQR3</accession>
<dbReference type="InterPro" id="IPR032675">
    <property type="entry name" value="LRR_dom_sf"/>
</dbReference>
<dbReference type="Pfam" id="PF13516">
    <property type="entry name" value="LRR_6"/>
    <property type="match status" value="1"/>
</dbReference>